<evidence type="ECO:0000313" key="3">
    <source>
        <dbReference type="Proteomes" id="UP000324020"/>
    </source>
</evidence>
<organism evidence="2 3">
    <name type="scientific">Halorubrum xinjiangense</name>
    <dbReference type="NCBI Taxonomy" id="261291"/>
    <lineage>
        <taxon>Archaea</taxon>
        <taxon>Methanobacteriati</taxon>
        <taxon>Methanobacteriota</taxon>
        <taxon>Stenosarchaea group</taxon>
        <taxon>Halobacteria</taxon>
        <taxon>Halobacteriales</taxon>
        <taxon>Haloferacaceae</taxon>
        <taxon>Halorubrum</taxon>
    </lineage>
</organism>
<dbReference type="RefSeq" id="WP_149798311.1">
    <property type="nucleotide sequence ID" value="NZ_FNBO01000004.1"/>
</dbReference>
<evidence type="ECO:0000256" key="1">
    <source>
        <dbReference type="SAM" id="MobiDB-lite"/>
    </source>
</evidence>
<sequence length="233" mass="23131">MWDRSRDGDAQEDPTRRTVLGGTAAVAVGGLTGLGALAASSEPAAAVEGDPAAFEAGDAPTVTSNDGRIESVYLSPALEVSWTDFSEGVERVTLSLAVGSDAGVDEVYREALTAADPAATPGDVASVGAPSGDRSGAVSDAPPDFDAVDGALAARFERADATARGDAVTSETLSATDLPGGETRTTTLDVVFRADVAGGSDEATVVRTTTVDLTVENPAGDATAGGSVGIDTA</sequence>
<gene>
    <name evidence="2" type="ORF">SAMN04488067_104218</name>
</gene>
<dbReference type="EMBL" id="FNBO01000004">
    <property type="protein sequence ID" value="SDF44484.1"/>
    <property type="molecule type" value="Genomic_DNA"/>
</dbReference>
<keyword evidence="3" id="KW-1185">Reference proteome</keyword>
<dbReference type="InterPro" id="IPR006311">
    <property type="entry name" value="TAT_signal"/>
</dbReference>
<feature type="region of interest" description="Disordered" evidence="1">
    <location>
        <begin position="118"/>
        <end position="142"/>
    </location>
</feature>
<dbReference type="OrthoDB" id="240435at2157"/>
<accession>A0A1G7L568</accession>
<dbReference type="PROSITE" id="PS51318">
    <property type="entry name" value="TAT"/>
    <property type="match status" value="1"/>
</dbReference>
<reference evidence="2 3" key="1">
    <citation type="submission" date="2016-10" db="EMBL/GenBank/DDBJ databases">
        <authorList>
            <person name="Varghese N."/>
            <person name="Submissions S."/>
        </authorList>
    </citation>
    <scope>NUCLEOTIDE SEQUENCE [LARGE SCALE GENOMIC DNA]</scope>
    <source>
        <strain evidence="2 3">CGMCC 1.3527</strain>
    </source>
</reference>
<dbReference type="Proteomes" id="UP000324020">
    <property type="component" value="Unassembled WGS sequence"/>
</dbReference>
<protein>
    <submittedName>
        <fullName evidence="2">Uncharacterized protein</fullName>
    </submittedName>
</protein>
<proteinExistence type="predicted"/>
<dbReference type="AlphaFoldDB" id="A0A1G7L568"/>
<name>A0A1G7L568_9EURY</name>
<evidence type="ECO:0000313" key="2">
    <source>
        <dbReference type="EMBL" id="SDF44484.1"/>
    </source>
</evidence>